<reference evidence="3 4" key="1">
    <citation type="journal article" date="2014" name="Agronomy (Basel)">
        <title>A Draft Genome Sequence for Ensete ventricosum, the Drought-Tolerant Tree Against Hunger.</title>
        <authorList>
            <person name="Harrison J."/>
            <person name="Moore K.A."/>
            <person name="Paszkiewicz K."/>
            <person name="Jones T."/>
            <person name="Grant M."/>
            <person name="Ambacheew D."/>
            <person name="Muzemil S."/>
            <person name="Studholme D.J."/>
        </authorList>
    </citation>
    <scope>NUCLEOTIDE SEQUENCE [LARGE SCALE GENOMIC DNA]</scope>
</reference>
<accession>A0A426ZX71</accession>
<dbReference type="EMBL" id="AMZH03004657">
    <property type="protein sequence ID" value="RRT68553.1"/>
    <property type="molecule type" value="Genomic_DNA"/>
</dbReference>
<protein>
    <recommendedName>
        <fullName evidence="2">Ternary complex factor MIP1 leucine-zipper domain-containing protein</fullName>
    </recommendedName>
</protein>
<evidence type="ECO:0000256" key="1">
    <source>
        <dbReference type="SAM" id="Coils"/>
    </source>
</evidence>
<dbReference type="PANTHER" id="PTHR46248">
    <property type="entry name" value="EXPRESSED PROTEIN"/>
    <property type="match status" value="1"/>
</dbReference>
<dbReference type="AlphaFoldDB" id="A0A426ZX71"/>
<proteinExistence type="predicted"/>
<organism evidence="3 4">
    <name type="scientific">Ensete ventricosum</name>
    <name type="common">Abyssinian banana</name>
    <name type="synonym">Musa ensete</name>
    <dbReference type="NCBI Taxonomy" id="4639"/>
    <lineage>
        <taxon>Eukaryota</taxon>
        <taxon>Viridiplantae</taxon>
        <taxon>Streptophyta</taxon>
        <taxon>Embryophyta</taxon>
        <taxon>Tracheophyta</taxon>
        <taxon>Spermatophyta</taxon>
        <taxon>Magnoliopsida</taxon>
        <taxon>Liliopsida</taxon>
        <taxon>Zingiberales</taxon>
        <taxon>Musaceae</taxon>
        <taxon>Ensete</taxon>
    </lineage>
</organism>
<comment type="caution">
    <text evidence="3">The sequence shown here is derived from an EMBL/GenBank/DDBJ whole genome shotgun (WGS) entry which is preliminary data.</text>
</comment>
<evidence type="ECO:0000259" key="2">
    <source>
        <dbReference type="Pfam" id="PF14389"/>
    </source>
</evidence>
<gene>
    <name evidence="3" type="ORF">B296_00017383</name>
</gene>
<feature type="coiled-coil region" evidence="1">
    <location>
        <begin position="10"/>
        <end position="86"/>
    </location>
</feature>
<dbReference type="Proteomes" id="UP000287651">
    <property type="component" value="Unassembled WGS sequence"/>
</dbReference>
<keyword evidence="1" id="KW-0175">Coiled coil</keyword>
<evidence type="ECO:0000313" key="3">
    <source>
        <dbReference type="EMBL" id="RRT68553.1"/>
    </source>
</evidence>
<dbReference type="Pfam" id="PF14389">
    <property type="entry name" value="Lzipper-MIP1"/>
    <property type="match status" value="1"/>
</dbReference>
<dbReference type="PANTHER" id="PTHR46248:SF4">
    <property type="entry name" value="OS01G0147800 PROTEIN"/>
    <property type="match status" value="1"/>
</dbReference>
<evidence type="ECO:0000313" key="4">
    <source>
        <dbReference type="Proteomes" id="UP000287651"/>
    </source>
</evidence>
<sequence length="163" mass="18943">MRNGVIELQVAVLQDELEKEQKLNQILQCALHGPFVCHSCVSSLVPLQVSSGNQMNRQVQVLLAELAMVEEEIITLERKIEDLKMCIYQERKQKKERSFRPAQQHQWWQRQQRHFLCGFGGRREIEKLQQIPGLQHEETTGDSSCEHCYDLLASCDHQIACSR</sequence>
<feature type="domain" description="Ternary complex factor MIP1 leucine-zipper" evidence="2">
    <location>
        <begin position="9"/>
        <end position="90"/>
    </location>
</feature>
<name>A0A426ZX71_ENSVE</name>
<dbReference type="InterPro" id="IPR025757">
    <property type="entry name" value="MIP1_Leuzipper"/>
</dbReference>